<dbReference type="GO" id="GO:0006071">
    <property type="term" value="P:glycerol metabolic process"/>
    <property type="evidence" value="ECO:0007669"/>
    <property type="project" value="UniProtKB-KW"/>
</dbReference>
<feature type="domain" description="GP-PDE" evidence="8">
    <location>
        <begin position="22"/>
        <end position="327"/>
    </location>
</feature>
<evidence type="ECO:0000256" key="6">
    <source>
        <dbReference type="ARBA" id="ARBA00047512"/>
    </source>
</evidence>
<gene>
    <name evidence="9" type="primary">glpQ</name>
    <name evidence="9" type="ORF">GCM10010982_30460</name>
</gene>
<evidence type="ECO:0000256" key="1">
    <source>
        <dbReference type="ARBA" id="ARBA00007277"/>
    </source>
</evidence>
<comment type="caution">
    <text evidence="9">The sequence shown here is derived from an EMBL/GenBank/DDBJ whole genome shotgun (WGS) entry which is preliminary data.</text>
</comment>
<dbReference type="PANTHER" id="PTHR43620">
    <property type="entry name" value="GLYCEROPHOSPHORYL DIESTER PHOSPHODIESTERASE"/>
    <property type="match status" value="1"/>
</dbReference>
<dbReference type="GO" id="GO:0008889">
    <property type="term" value="F:glycerophosphodiester phosphodiesterase activity"/>
    <property type="evidence" value="ECO:0007669"/>
    <property type="project" value="UniProtKB-EC"/>
</dbReference>
<dbReference type="Pfam" id="PF03009">
    <property type="entry name" value="GDPD"/>
    <property type="match status" value="1"/>
</dbReference>
<evidence type="ECO:0000256" key="2">
    <source>
        <dbReference type="ARBA" id="ARBA00012247"/>
    </source>
</evidence>
<dbReference type="InterPro" id="IPR017946">
    <property type="entry name" value="PLC-like_Pdiesterase_TIM-brl"/>
</dbReference>
<feature type="signal peptide" evidence="7">
    <location>
        <begin position="1"/>
        <end position="20"/>
    </location>
</feature>
<feature type="chain" id="PRO_5037622048" description="glycerophosphodiester phosphodiesterase" evidence="7">
    <location>
        <begin position="21"/>
        <end position="332"/>
    </location>
</feature>
<keyword evidence="5" id="KW-0378">Hydrolase</keyword>
<name>A0A917Z2A5_9ALTE</name>
<dbReference type="SUPFAM" id="SSF51695">
    <property type="entry name" value="PLC-like phosphodiesterases"/>
    <property type="match status" value="1"/>
</dbReference>
<evidence type="ECO:0000313" key="9">
    <source>
        <dbReference type="EMBL" id="GGO72403.1"/>
    </source>
</evidence>
<dbReference type="Proteomes" id="UP000606935">
    <property type="component" value="Unassembled WGS sequence"/>
</dbReference>
<dbReference type="GO" id="GO:0042597">
    <property type="term" value="C:periplasmic space"/>
    <property type="evidence" value="ECO:0007669"/>
    <property type="project" value="TreeGrafter"/>
</dbReference>
<evidence type="ECO:0000256" key="3">
    <source>
        <dbReference type="ARBA" id="ARBA00022729"/>
    </source>
</evidence>
<proteinExistence type="inferred from homology"/>
<dbReference type="AlphaFoldDB" id="A0A917Z2A5"/>
<comment type="catalytic activity">
    <reaction evidence="6">
        <text>a sn-glycero-3-phosphodiester + H2O = an alcohol + sn-glycerol 3-phosphate + H(+)</text>
        <dbReference type="Rhea" id="RHEA:12969"/>
        <dbReference type="ChEBI" id="CHEBI:15377"/>
        <dbReference type="ChEBI" id="CHEBI:15378"/>
        <dbReference type="ChEBI" id="CHEBI:30879"/>
        <dbReference type="ChEBI" id="CHEBI:57597"/>
        <dbReference type="ChEBI" id="CHEBI:83408"/>
        <dbReference type="EC" id="3.1.4.46"/>
    </reaction>
</comment>
<dbReference type="RefSeq" id="WP_188697046.1">
    <property type="nucleotide sequence ID" value="NZ_BMLS01000005.1"/>
</dbReference>
<keyword evidence="4" id="KW-0319">Glycerol metabolism</keyword>
<organism evidence="9 10">
    <name type="scientific">Bowmanella pacifica</name>
    <dbReference type="NCBI Taxonomy" id="502051"/>
    <lineage>
        <taxon>Bacteria</taxon>
        <taxon>Pseudomonadati</taxon>
        <taxon>Pseudomonadota</taxon>
        <taxon>Gammaproteobacteria</taxon>
        <taxon>Alteromonadales</taxon>
        <taxon>Alteromonadaceae</taxon>
        <taxon>Bowmanella</taxon>
    </lineage>
</organism>
<dbReference type="PANTHER" id="PTHR43620:SF7">
    <property type="entry name" value="GLYCEROPHOSPHODIESTER PHOSPHODIESTERASE GDPD5-RELATED"/>
    <property type="match status" value="1"/>
</dbReference>
<keyword evidence="10" id="KW-1185">Reference proteome</keyword>
<evidence type="ECO:0000256" key="4">
    <source>
        <dbReference type="ARBA" id="ARBA00022798"/>
    </source>
</evidence>
<dbReference type="PROSITE" id="PS51704">
    <property type="entry name" value="GP_PDE"/>
    <property type="match status" value="1"/>
</dbReference>
<comment type="similarity">
    <text evidence="1">Belongs to the glycerophosphoryl diester phosphodiesterase family.</text>
</comment>
<evidence type="ECO:0000256" key="5">
    <source>
        <dbReference type="ARBA" id="ARBA00022801"/>
    </source>
</evidence>
<evidence type="ECO:0000313" key="10">
    <source>
        <dbReference type="Proteomes" id="UP000606935"/>
    </source>
</evidence>
<dbReference type="InterPro" id="IPR030395">
    <property type="entry name" value="GP_PDE_dom"/>
</dbReference>
<reference evidence="9" key="2">
    <citation type="submission" date="2020-09" db="EMBL/GenBank/DDBJ databases">
        <authorList>
            <person name="Sun Q."/>
            <person name="Zhou Y."/>
        </authorList>
    </citation>
    <scope>NUCLEOTIDE SEQUENCE</scope>
    <source>
        <strain evidence="9">CGMCC 1.7086</strain>
    </source>
</reference>
<protein>
    <recommendedName>
        <fullName evidence="2">glycerophosphodiester phosphodiesterase</fullName>
        <ecNumber evidence="2">3.1.4.46</ecNumber>
    </recommendedName>
</protein>
<reference evidence="9" key="1">
    <citation type="journal article" date="2014" name="Int. J. Syst. Evol. Microbiol.">
        <title>Complete genome sequence of Corynebacterium casei LMG S-19264T (=DSM 44701T), isolated from a smear-ripened cheese.</title>
        <authorList>
            <consortium name="US DOE Joint Genome Institute (JGI-PGF)"/>
            <person name="Walter F."/>
            <person name="Albersmeier A."/>
            <person name="Kalinowski J."/>
            <person name="Ruckert C."/>
        </authorList>
    </citation>
    <scope>NUCLEOTIDE SEQUENCE</scope>
    <source>
        <strain evidence="9">CGMCC 1.7086</strain>
    </source>
</reference>
<keyword evidence="3 7" id="KW-0732">Signal</keyword>
<dbReference type="NCBIfam" id="NF008354">
    <property type="entry name" value="PRK11143.1"/>
    <property type="match status" value="1"/>
</dbReference>
<evidence type="ECO:0000259" key="8">
    <source>
        <dbReference type="PROSITE" id="PS51704"/>
    </source>
</evidence>
<dbReference type="GO" id="GO:0006629">
    <property type="term" value="P:lipid metabolic process"/>
    <property type="evidence" value="ECO:0007669"/>
    <property type="project" value="InterPro"/>
</dbReference>
<accession>A0A917Z2A5</accession>
<dbReference type="EC" id="3.1.4.46" evidence="2"/>
<dbReference type="EMBL" id="BMLS01000005">
    <property type="protein sequence ID" value="GGO72403.1"/>
    <property type="molecule type" value="Genomic_DNA"/>
</dbReference>
<sequence length="332" mass="37446">MIRTLIATVLLSTLSLAAIARPVVIAHRGASGYLPEHTLPAVILAHGMSPDFIEQDLVLSKDGVLVVLHDIHLDTVTNVAEVFPARKRADGRFYAIDFTLAELKQLTVHERRDAQNQQVFANRYQHNGSNSDLFKIATFEQQINLISELNRSRGTNIGLYPELKSPAFHRAAGQDISQIFMAMLEKYKLNQADANMFVQCFDFNETRRLRNELGLKTGLVQLLAENSWQESDNDYAYLRSAQGLKEIAQVADGIGPWLPQLVDFETQAPTQLLMNAKAQGLKIHPYTLRADQLPPNLNWQQALTLTFDWLKVDGVFTDFPDKVSQYLQSKQK</sequence>
<dbReference type="Gene3D" id="3.20.20.190">
    <property type="entry name" value="Phosphatidylinositol (PI) phosphodiesterase"/>
    <property type="match status" value="1"/>
</dbReference>
<evidence type="ECO:0000256" key="7">
    <source>
        <dbReference type="SAM" id="SignalP"/>
    </source>
</evidence>